<accession>A0A939QJI4</accession>
<dbReference type="RefSeq" id="WP_208236570.1">
    <property type="nucleotide sequence ID" value="NZ_BAAAQU010000001.1"/>
</dbReference>
<dbReference type="AlphaFoldDB" id="A0A939QJI4"/>
<protein>
    <submittedName>
        <fullName evidence="1">Uncharacterized protein</fullName>
    </submittedName>
</protein>
<name>A0A939QJI4_9MICO</name>
<evidence type="ECO:0000313" key="2">
    <source>
        <dbReference type="Proteomes" id="UP000668403"/>
    </source>
</evidence>
<comment type="caution">
    <text evidence="1">The sequence shown here is derived from an EMBL/GenBank/DDBJ whole genome shotgun (WGS) entry which is preliminary data.</text>
</comment>
<dbReference type="Proteomes" id="UP000668403">
    <property type="component" value="Unassembled WGS sequence"/>
</dbReference>
<reference evidence="1" key="1">
    <citation type="submission" date="2021-03" db="EMBL/GenBank/DDBJ databases">
        <title>Leucobacter chromiisoli sp. nov., isolated from chromium-containing soil of chemical plant.</title>
        <authorList>
            <person name="Xu Z."/>
        </authorList>
    </citation>
    <scope>NUCLEOTIDE SEQUENCE</scope>
    <source>
        <strain evidence="1">K 70/01</strain>
    </source>
</reference>
<proteinExistence type="predicted"/>
<keyword evidence="2" id="KW-1185">Reference proteome</keyword>
<sequence length="176" mass="19203">MTAGENGTSDDFIRGLSQLPGWEECLEQARKSETDRTPFGQMVSSLLVATDDGERALALSGQLNAHGVGQVAVITVQGILHLLTKRMGEEDGEELRFELKFHSFGDLRNLSVRTSHNSFNDVEGEPRHARMSFIIDLPDRSLTFAPVDPSHPEPLVNADAILTAYRAVRAGMSGQG</sequence>
<gene>
    <name evidence="1" type="ORF">J4H85_02485</name>
</gene>
<dbReference type="EMBL" id="JAGFBF010000001">
    <property type="protein sequence ID" value="MBO2988869.1"/>
    <property type="molecule type" value="Genomic_DNA"/>
</dbReference>
<organism evidence="1 2">
    <name type="scientific">Leucobacter tardus</name>
    <dbReference type="NCBI Taxonomy" id="501483"/>
    <lineage>
        <taxon>Bacteria</taxon>
        <taxon>Bacillati</taxon>
        <taxon>Actinomycetota</taxon>
        <taxon>Actinomycetes</taxon>
        <taxon>Micrococcales</taxon>
        <taxon>Microbacteriaceae</taxon>
        <taxon>Leucobacter</taxon>
    </lineage>
</organism>
<evidence type="ECO:0000313" key="1">
    <source>
        <dbReference type="EMBL" id="MBO2988869.1"/>
    </source>
</evidence>